<dbReference type="PANTHER" id="PTHR15955">
    <property type="entry name" value="RWD DOMAIN CONTAINING PROTEIN 2"/>
    <property type="match status" value="1"/>
</dbReference>
<dbReference type="AlphaFoldDB" id="A0AAV6UEU3"/>
<dbReference type="CDD" id="cd23829">
    <property type="entry name" value="RWD_RWDD2"/>
    <property type="match status" value="1"/>
</dbReference>
<dbReference type="Pfam" id="PF05773">
    <property type="entry name" value="RWD"/>
    <property type="match status" value="1"/>
</dbReference>
<keyword evidence="3" id="KW-1185">Reference proteome</keyword>
<feature type="domain" description="RWD" evidence="1">
    <location>
        <begin position="20"/>
        <end position="140"/>
    </location>
</feature>
<dbReference type="PANTHER" id="PTHR15955:SF8">
    <property type="entry name" value="RWD DOMAIN-CONTAINING PROTEIN 2B-RELATED"/>
    <property type="match status" value="1"/>
</dbReference>
<proteinExistence type="predicted"/>
<dbReference type="PIRSF" id="PIRSF038021">
    <property type="entry name" value="UCP038021_RWDD2"/>
    <property type="match status" value="1"/>
</dbReference>
<organism evidence="2 3">
    <name type="scientific">Oedothorax gibbosus</name>
    <dbReference type="NCBI Taxonomy" id="931172"/>
    <lineage>
        <taxon>Eukaryota</taxon>
        <taxon>Metazoa</taxon>
        <taxon>Ecdysozoa</taxon>
        <taxon>Arthropoda</taxon>
        <taxon>Chelicerata</taxon>
        <taxon>Arachnida</taxon>
        <taxon>Araneae</taxon>
        <taxon>Araneomorphae</taxon>
        <taxon>Entelegynae</taxon>
        <taxon>Araneoidea</taxon>
        <taxon>Linyphiidae</taxon>
        <taxon>Erigoninae</taxon>
        <taxon>Oedothorax</taxon>
    </lineage>
</organism>
<evidence type="ECO:0000313" key="2">
    <source>
        <dbReference type="EMBL" id="KAG8182620.1"/>
    </source>
</evidence>
<evidence type="ECO:0000259" key="1">
    <source>
        <dbReference type="PROSITE" id="PS50908"/>
    </source>
</evidence>
<accession>A0AAV6UEU3</accession>
<reference evidence="2 3" key="1">
    <citation type="journal article" date="2022" name="Nat. Ecol. Evol.">
        <title>A masculinizing supergene underlies an exaggerated male reproductive morph in a spider.</title>
        <authorList>
            <person name="Hendrickx F."/>
            <person name="De Corte Z."/>
            <person name="Sonet G."/>
            <person name="Van Belleghem S.M."/>
            <person name="Kostlbacher S."/>
            <person name="Vangestel C."/>
        </authorList>
    </citation>
    <scope>NUCLEOTIDE SEQUENCE [LARGE SCALE GENOMIC DNA]</scope>
    <source>
        <strain evidence="2">W744_W776</strain>
    </source>
</reference>
<dbReference type="PROSITE" id="PS50908">
    <property type="entry name" value="RWD"/>
    <property type="match status" value="1"/>
</dbReference>
<dbReference type="InterPro" id="IPR017359">
    <property type="entry name" value="Phi-like"/>
</dbReference>
<dbReference type="InterPro" id="IPR059181">
    <property type="entry name" value="RWDD2A-B_C"/>
</dbReference>
<protein>
    <recommendedName>
        <fullName evidence="1">RWD domain-containing protein</fullName>
    </recommendedName>
</protein>
<dbReference type="SUPFAM" id="SSF54495">
    <property type="entry name" value="UBC-like"/>
    <property type="match status" value="1"/>
</dbReference>
<dbReference type="CDD" id="cd24163">
    <property type="entry name" value="RWDD2_C"/>
    <property type="match status" value="1"/>
</dbReference>
<dbReference type="EMBL" id="JAFNEN010000457">
    <property type="protein sequence ID" value="KAG8182620.1"/>
    <property type="molecule type" value="Genomic_DNA"/>
</dbReference>
<dbReference type="Gene3D" id="3.10.110.10">
    <property type="entry name" value="Ubiquitin Conjugating Enzyme"/>
    <property type="match status" value="1"/>
</dbReference>
<dbReference type="InterPro" id="IPR006575">
    <property type="entry name" value="RWD_dom"/>
</dbReference>
<dbReference type="InterPro" id="IPR010541">
    <property type="entry name" value="Prp3_C"/>
</dbReference>
<name>A0AAV6UEU3_9ARAC</name>
<sequence>MIEEASETDKLKECFELQLSEVEMLSSMYPDSNEFNVTMPSILADMTGYIDGNTSQIPNELDFTWTMEVPGLNIKLDVNITLQHNYPESKPLVSARSIGLNRHQQKELNSGILNYLETLSPGDLCVISLINWLTEHADSYFSLQPPAKEASNPNKDSEASKEPFCRMWIYSHHIYSKFKRRDIIDSAKDMNLTGFSLPGKPGFICLEGFKRDCSDFFQNLKQMSWKKLSLVKEETEESSKESSIDSFRKFEDFQEISFQVRRGPAKEYHMDMGQFLKFLEEHSCGYAFHDLFGIEGHVSGDK</sequence>
<evidence type="ECO:0000313" key="3">
    <source>
        <dbReference type="Proteomes" id="UP000827092"/>
    </source>
</evidence>
<dbReference type="Pfam" id="PF06544">
    <property type="entry name" value="Prp3_C"/>
    <property type="match status" value="1"/>
</dbReference>
<comment type="caution">
    <text evidence="2">The sequence shown here is derived from an EMBL/GenBank/DDBJ whole genome shotgun (WGS) entry which is preliminary data.</text>
</comment>
<dbReference type="Proteomes" id="UP000827092">
    <property type="component" value="Unassembled WGS sequence"/>
</dbReference>
<dbReference type="SMART" id="SM00591">
    <property type="entry name" value="RWD"/>
    <property type="match status" value="1"/>
</dbReference>
<dbReference type="InterPro" id="IPR016135">
    <property type="entry name" value="UBQ-conjugating_enzyme/RWD"/>
</dbReference>
<gene>
    <name evidence="2" type="ORF">JTE90_009983</name>
</gene>